<proteinExistence type="predicted"/>
<evidence type="ECO:0000313" key="1">
    <source>
        <dbReference type="EMBL" id="MFC0629098.1"/>
    </source>
</evidence>
<reference evidence="1 2" key="1">
    <citation type="submission" date="2024-09" db="EMBL/GenBank/DDBJ databases">
        <authorList>
            <person name="Sun Q."/>
            <person name="Mori K."/>
        </authorList>
    </citation>
    <scope>NUCLEOTIDE SEQUENCE [LARGE SCALE GENOMIC DNA]</scope>
    <source>
        <strain evidence="1 2">CGMCC 1.15906</strain>
    </source>
</reference>
<keyword evidence="2" id="KW-1185">Reference proteome</keyword>
<gene>
    <name evidence="1" type="ORF">ACFFGN_33850</name>
</gene>
<evidence type="ECO:0008006" key="3">
    <source>
        <dbReference type="Google" id="ProtNLM"/>
    </source>
</evidence>
<evidence type="ECO:0000313" key="2">
    <source>
        <dbReference type="Proteomes" id="UP001589890"/>
    </source>
</evidence>
<comment type="caution">
    <text evidence="1">The sequence shown here is derived from an EMBL/GenBank/DDBJ whole genome shotgun (WGS) entry which is preliminary data.</text>
</comment>
<organism evidence="1 2">
    <name type="scientific">Kribbella deserti</name>
    <dbReference type="NCBI Taxonomy" id="1926257"/>
    <lineage>
        <taxon>Bacteria</taxon>
        <taxon>Bacillati</taxon>
        <taxon>Actinomycetota</taxon>
        <taxon>Actinomycetes</taxon>
        <taxon>Propionibacteriales</taxon>
        <taxon>Kribbellaceae</taxon>
        <taxon>Kribbella</taxon>
    </lineage>
</organism>
<sequence length="299" mass="32772">MPSPLHHLPEPAALHAELSRQHPLDWGDPLPTKAELAAAFGPHATTRALDLLQSAAGRHDRVTAALISAIPPGDHAHQLDHRVKAPDSLARKFWTAAERNRPALTDDVLRFTVLASSPDTLVDSTRATVGRLVAQGWTVDSAHHSYVDQSRYKGVHVIMRDPGRQQVEVQFHSPESAQVKALTTRLYEIERDPRQPRQQREQARRECVRLSAAMALPAGIERFTELHGTPVAARCYGRRANPRAERPAAAQTVSSNVVEAGRIAGTDSSTVVRAGSVAERSSRVARFPRRGGQDGRMIT</sequence>
<name>A0ABV6QWT2_9ACTN</name>
<accession>A0ABV6QWT2</accession>
<dbReference type="Proteomes" id="UP001589890">
    <property type="component" value="Unassembled WGS sequence"/>
</dbReference>
<dbReference type="RefSeq" id="WP_380056584.1">
    <property type="nucleotide sequence ID" value="NZ_JBHLTC010000041.1"/>
</dbReference>
<dbReference type="EMBL" id="JBHLTC010000041">
    <property type="protein sequence ID" value="MFC0629098.1"/>
    <property type="molecule type" value="Genomic_DNA"/>
</dbReference>
<protein>
    <recommendedName>
        <fullName evidence="3">RelA/SpoT domain-containing protein</fullName>
    </recommendedName>
</protein>